<accession>A0A7W5H623</accession>
<keyword evidence="1" id="KW-0812">Transmembrane</keyword>
<dbReference type="InterPro" id="IPR036452">
    <property type="entry name" value="Ribo_hydro-like"/>
</dbReference>
<dbReference type="RefSeq" id="WP_184306319.1">
    <property type="nucleotide sequence ID" value="NZ_JACHXU010000013.1"/>
</dbReference>
<feature type="domain" description="Inosine/uridine-preferring nucleoside hydrolase" evidence="3">
    <location>
        <begin position="50"/>
        <end position="258"/>
    </location>
</feature>
<protein>
    <recommendedName>
        <fullName evidence="3">Inosine/uridine-preferring nucleoside hydrolase domain-containing protein</fullName>
    </recommendedName>
</protein>
<dbReference type="Proteomes" id="UP000536179">
    <property type="component" value="Unassembled WGS sequence"/>
</dbReference>
<evidence type="ECO:0000313" key="4">
    <source>
        <dbReference type="EMBL" id="MBB3208087.1"/>
    </source>
</evidence>
<feature type="chain" id="PRO_5030634634" description="Inosine/uridine-preferring nucleoside hydrolase domain-containing protein" evidence="2">
    <location>
        <begin position="21"/>
        <end position="365"/>
    </location>
</feature>
<keyword evidence="1" id="KW-1133">Transmembrane helix</keyword>
<dbReference type="EMBL" id="JACHXU010000013">
    <property type="protein sequence ID" value="MBB3208087.1"/>
    <property type="molecule type" value="Genomic_DNA"/>
</dbReference>
<comment type="caution">
    <text evidence="4">The sequence shown here is derived from an EMBL/GenBank/DDBJ whole genome shotgun (WGS) entry which is preliminary data.</text>
</comment>
<dbReference type="PANTHER" id="PTHR43264">
    <property type="match status" value="1"/>
</dbReference>
<proteinExistence type="predicted"/>
<evidence type="ECO:0000256" key="1">
    <source>
        <dbReference type="SAM" id="Phobius"/>
    </source>
</evidence>
<gene>
    <name evidence="4" type="ORF">FHS27_003914</name>
</gene>
<dbReference type="PANTHER" id="PTHR43264:SF1">
    <property type="entry name" value="INOSINE_URIDINE-PREFERRING NUCLEOSIDE HYDROLASE DOMAIN-CONTAINING PROTEIN"/>
    <property type="match status" value="1"/>
</dbReference>
<dbReference type="Pfam" id="PF01156">
    <property type="entry name" value="IU_nuc_hydro"/>
    <property type="match status" value="1"/>
</dbReference>
<dbReference type="Gene3D" id="3.90.245.10">
    <property type="entry name" value="Ribonucleoside hydrolase-like"/>
    <property type="match status" value="1"/>
</dbReference>
<keyword evidence="5" id="KW-1185">Reference proteome</keyword>
<organism evidence="4 5">
    <name type="scientific">Aporhodopirellula rubra</name>
    <dbReference type="NCBI Taxonomy" id="980271"/>
    <lineage>
        <taxon>Bacteria</taxon>
        <taxon>Pseudomonadati</taxon>
        <taxon>Planctomycetota</taxon>
        <taxon>Planctomycetia</taxon>
        <taxon>Pirellulales</taxon>
        <taxon>Pirellulaceae</taxon>
        <taxon>Aporhodopirellula</taxon>
    </lineage>
</organism>
<dbReference type="GO" id="GO:0016799">
    <property type="term" value="F:hydrolase activity, hydrolyzing N-glycosyl compounds"/>
    <property type="evidence" value="ECO:0007669"/>
    <property type="project" value="InterPro"/>
</dbReference>
<evidence type="ECO:0000256" key="2">
    <source>
        <dbReference type="SAM" id="SignalP"/>
    </source>
</evidence>
<keyword evidence="2" id="KW-0732">Signal</keyword>
<feature type="transmembrane region" description="Helical" evidence="1">
    <location>
        <begin position="12"/>
        <end position="37"/>
    </location>
</feature>
<dbReference type="SUPFAM" id="SSF53590">
    <property type="entry name" value="Nucleoside hydrolase"/>
    <property type="match status" value="1"/>
</dbReference>
<reference evidence="4 5" key="1">
    <citation type="submission" date="2020-08" db="EMBL/GenBank/DDBJ databases">
        <title>Genomic Encyclopedia of Type Strains, Phase III (KMG-III): the genomes of soil and plant-associated and newly described type strains.</title>
        <authorList>
            <person name="Whitman W."/>
        </authorList>
    </citation>
    <scope>NUCLEOTIDE SEQUENCE [LARGE SCALE GENOMIC DNA]</scope>
    <source>
        <strain evidence="4 5">CECT 8075</strain>
    </source>
</reference>
<dbReference type="CDD" id="cd02652">
    <property type="entry name" value="nuc_hydro_2"/>
    <property type="match status" value="1"/>
</dbReference>
<evidence type="ECO:0000313" key="5">
    <source>
        <dbReference type="Proteomes" id="UP000536179"/>
    </source>
</evidence>
<dbReference type="AlphaFoldDB" id="A0A7W5H623"/>
<name>A0A7W5H623_9BACT</name>
<dbReference type="PROSITE" id="PS51257">
    <property type="entry name" value="PROKAR_LIPOPROTEIN"/>
    <property type="match status" value="1"/>
</dbReference>
<sequence length="365" mass="39585">MLPTLPKAKTPILFATFALASCFTAICVPAICFPAIYVSTCDAAQPPLPVIFDTDMGNDCDDVLALGMIHALQSRGECQLVAVTITKDHALAAPFVDAVNTFYSNGNIPIGVCRSGITDHEGRFNGLAEARDDGELRYPHDLASGENAPDAVAVLRRALATADDHSVAVIQVGFSTNLAALLASAPDEISPLNGVELVTTKVSSLSMMAGAFAKIKDESGHPRDYKEYNVIKDIPAAQRIASEWPTPIAWSGFEVGIALPYPHRSIENDFGCVEHHPLREAYVHYNPPPHDRPTWDLTSVLHAIRPDHGYFRLSDPGTVTVDDEAFTTFQHEATGKHRYLIVDEASKSKTLEAFQLLSSEPPKAR</sequence>
<keyword evidence="1" id="KW-0472">Membrane</keyword>
<feature type="signal peptide" evidence="2">
    <location>
        <begin position="1"/>
        <end position="20"/>
    </location>
</feature>
<dbReference type="InterPro" id="IPR001910">
    <property type="entry name" value="Inosine/uridine_hydrolase_dom"/>
</dbReference>
<evidence type="ECO:0000259" key="3">
    <source>
        <dbReference type="Pfam" id="PF01156"/>
    </source>
</evidence>